<dbReference type="EMBL" id="AVOT02021886">
    <property type="protein sequence ID" value="MBW0510983.1"/>
    <property type="molecule type" value="Genomic_DNA"/>
</dbReference>
<comment type="caution">
    <text evidence="2">The sequence shown here is derived from an EMBL/GenBank/DDBJ whole genome shotgun (WGS) entry which is preliminary data.</text>
</comment>
<dbReference type="GO" id="GO:0006210">
    <property type="term" value="P:thymine catabolic process"/>
    <property type="evidence" value="ECO:0007669"/>
    <property type="project" value="TreeGrafter"/>
</dbReference>
<reference evidence="2" key="1">
    <citation type="submission" date="2021-03" db="EMBL/GenBank/DDBJ databases">
        <title>Draft genome sequence of rust myrtle Austropuccinia psidii MF-1, a brazilian biotype.</title>
        <authorList>
            <person name="Quecine M.C."/>
            <person name="Pachon D.M.R."/>
            <person name="Bonatelli M.L."/>
            <person name="Correr F.H."/>
            <person name="Franceschini L.M."/>
            <person name="Leite T.F."/>
            <person name="Margarido G.R.A."/>
            <person name="Almeida C.A."/>
            <person name="Ferrarezi J.A."/>
            <person name="Labate C.A."/>
        </authorList>
    </citation>
    <scope>NUCLEOTIDE SEQUENCE</scope>
    <source>
        <strain evidence="2">MF-1</strain>
    </source>
</reference>
<protein>
    <recommendedName>
        <fullName evidence="4">FAR1 domain-containing protein</fullName>
    </recommendedName>
</protein>
<dbReference type="InterPro" id="IPR010061">
    <property type="entry name" value="MeMal-semiAld_DH"/>
</dbReference>
<name>A0A9Q3HML6_9BASI</name>
<dbReference type="Proteomes" id="UP000765509">
    <property type="component" value="Unassembled WGS sequence"/>
</dbReference>
<evidence type="ECO:0000313" key="2">
    <source>
        <dbReference type="EMBL" id="MBW0510983.1"/>
    </source>
</evidence>
<evidence type="ECO:0000256" key="1">
    <source>
        <dbReference type="ARBA" id="ARBA00009986"/>
    </source>
</evidence>
<dbReference type="OrthoDB" id="3356549at2759"/>
<dbReference type="GO" id="GO:0004491">
    <property type="term" value="F:methylmalonate-semialdehyde dehydrogenase (acylating, NAD) activity"/>
    <property type="evidence" value="ECO:0007669"/>
    <property type="project" value="InterPro"/>
</dbReference>
<dbReference type="GO" id="GO:0006574">
    <property type="term" value="P:L-valine catabolic process"/>
    <property type="evidence" value="ECO:0007669"/>
    <property type="project" value="TreeGrafter"/>
</dbReference>
<dbReference type="PANTHER" id="PTHR43866:SF3">
    <property type="entry name" value="METHYLMALONATE-SEMIALDEHYDE DEHYDROGENASE [ACYLATING], MITOCHONDRIAL"/>
    <property type="match status" value="1"/>
</dbReference>
<keyword evidence="3" id="KW-1185">Reference proteome</keyword>
<gene>
    <name evidence="2" type="ORF">O181_050698</name>
</gene>
<dbReference type="AlphaFoldDB" id="A0A9Q3HML6"/>
<dbReference type="GO" id="GO:0005739">
    <property type="term" value="C:mitochondrion"/>
    <property type="evidence" value="ECO:0007669"/>
    <property type="project" value="TreeGrafter"/>
</dbReference>
<sequence>MLKLATEGEFQTLELLWKHVHNVSRAQGYTVSTLGSNVTHNQIGIGFDKSGTPNPNKSSSKKVTSRKLDCPFTLYARKYAKKTTFTLKVKNNEHSHDATKIIMDHPAFRNLNEQETSQIAQIPESLLLPRQIKAKLCRRRESERPVMLQDI</sequence>
<evidence type="ECO:0008006" key="4">
    <source>
        <dbReference type="Google" id="ProtNLM"/>
    </source>
</evidence>
<evidence type="ECO:0000313" key="3">
    <source>
        <dbReference type="Proteomes" id="UP000765509"/>
    </source>
</evidence>
<accession>A0A9Q3HML6</accession>
<organism evidence="2 3">
    <name type="scientific">Austropuccinia psidii MF-1</name>
    <dbReference type="NCBI Taxonomy" id="1389203"/>
    <lineage>
        <taxon>Eukaryota</taxon>
        <taxon>Fungi</taxon>
        <taxon>Dikarya</taxon>
        <taxon>Basidiomycota</taxon>
        <taxon>Pucciniomycotina</taxon>
        <taxon>Pucciniomycetes</taxon>
        <taxon>Pucciniales</taxon>
        <taxon>Sphaerophragmiaceae</taxon>
        <taxon>Austropuccinia</taxon>
    </lineage>
</organism>
<dbReference type="PANTHER" id="PTHR43866">
    <property type="entry name" value="MALONATE-SEMIALDEHYDE DEHYDROGENASE"/>
    <property type="match status" value="1"/>
</dbReference>
<comment type="similarity">
    <text evidence="1">Belongs to the aldehyde dehydrogenase family.</text>
</comment>
<proteinExistence type="inferred from homology"/>